<organism evidence="1 2">
    <name type="scientific">Dolichospermum planctonicum CS-1226</name>
    <dbReference type="NCBI Taxonomy" id="3021751"/>
    <lineage>
        <taxon>Bacteria</taxon>
        <taxon>Bacillati</taxon>
        <taxon>Cyanobacteriota</taxon>
        <taxon>Cyanophyceae</taxon>
        <taxon>Nostocales</taxon>
        <taxon>Aphanizomenonaceae</taxon>
        <taxon>Dolichospermum</taxon>
        <taxon>Dolichospermum planctonicum</taxon>
    </lineage>
</organism>
<gene>
    <name evidence="1" type="ORF">PN451_08085</name>
</gene>
<dbReference type="RefSeq" id="WP_271795682.1">
    <property type="nucleotide sequence ID" value="NZ_JAQMUC010000042.1"/>
</dbReference>
<sequence length="209" mass="24027">MNNDRNMKNINDFNALDLELLEALLASEDAVYPWNPADVCSEAYFDDLEQQFNRQDFSASKLIENANNFYHNLDKIWGQTVAETENIRNNTVNYLQKALSNAFSVIPEFLLMEIAQKATVVLMVEKSASEKLVECVQTLLPNWDRDDLLVLARPFAYYMRSSEPDKLTSVIKDLENRDWSNLSEIEQANISLAIANYALEYLSKSNLRL</sequence>
<keyword evidence="2" id="KW-1185">Reference proteome</keyword>
<dbReference type="Proteomes" id="UP001211249">
    <property type="component" value="Unassembled WGS sequence"/>
</dbReference>
<name>A0ABT5AEW2_9CYAN</name>
<dbReference type="EMBL" id="JAQMUC010000042">
    <property type="protein sequence ID" value="MDB9535796.1"/>
    <property type="molecule type" value="Genomic_DNA"/>
</dbReference>
<evidence type="ECO:0000313" key="1">
    <source>
        <dbReference type="EMBL" id="MDB9535796.1"/>
    </source>
</evidence>
<accession>A0ABT5AEW2</accession>
<comment type="caution">
    <text evidence="1">The sequence shown here is derived from an EMBL/GenBank/DDBJ whole genome shotgun (WGS) entry which is preliminary data.</text>
</comment>
<protein>
    <submittedName>
        <fullName evidence="1">Uncharacterized protein</fullName>
    </submittedName>
</protein>
<proteinExistence type="predicted"/>
<evidence type="ECO:0000313" key="2">
    <source>
        <dbReference type="Proteomes" id="UP001211249"/>
    </source>
</evidence>
<reference evidence="1 2" key="1">
    <citation type="submission" date="2023-01" db="EMBL/GenBank/DDBJ databases">
        <title>Genomes from the Australian National Cyanobacteria Reference Collection.</title>
        <authorList>
            <person name="Willis A."/>
            <person name="Lee E.M.F."/>
        </authorList>
    </citation>
    <scope>NUCLEOTIDE SEQUENCE [LARGE SCALE GENOMIC DNA]</scope>
    <source>
        <strain evidence="1 2">CS-1226</strain>
    </source>
</reference>